<accession>A0A090NKV0</accession>
<keyword evidence="1" id="KW-0808">Transferase</keyword>
<keyword evidence="1" id="KW-0695">RNA-directed DNA polymerase</keyword>
<sequence>MESGMDATLITLLALDLFGSPGWSADKEIQRLYALSNHAGRHYRRIILSKRHGG</sequence>
<comment type="caution">
    <text evidence="1">The sequence shown here is derived from an EMBL/GenBank/DDBJ whole genome shotgun (WGS) entry which is preliminary data.</text>
</comment>
<reference evidence="1 2" key="1">
    <citation type="submission" date="2013-10" db="EMBL/GenBank/DDBJ databases">
        <title>Draft genomes and the virulence plasmids of Sd1617 vaccine constructs: WRSd3 and WRSd5.</title>
        <authorList>
            <person name="Aksomboon Vongsawan A."/>
            <person name="Venkatesan M.M."/>
            <person name="Vaisvil B."/>
            <person name="Emel G."/>
            <person name="Kepatral V."/>
            <person name="Sethabutr O."/>
            <person name="Serichantalergs O."/>
            <person name="Mason C."/>
        </authorList>
    </citation>
    <scope>NUCLEOTIDE SEQUENCE [LARGE SCALE GENOMIC DNA]</scope>
    <source>
        <strain evidence="1 2">WRSd3</strain>
    </source>
</reference>
<protein>
    <submittedName>
        <fullName evidence="1">RNA-directed DNA polymerase</fullName>
        <ecNumber evidence="1">2.7.7.49</ecNumber>
    </submittedName>
</protein>
<keyword evidence="1" id="KW-0548">Nucleotidyltransferase</keyword>
<evidence type="ECO:0000313" key="2">
    <source>
        <dbReference type="Proteomes" id="UP000017944"/>
    </source>
</evidence>
<gene>
    <name evidence="1" type="ORF">WRSd3_00954</name>
</gene>
<evidence type="ECO:0000313" key="1">
    <source>
        <dbReference type="EMBL" id="ESU81152.1"/>
    </source>
</evidence>
<dbReference type="Proteomes" id="UP000017944">
    <property type="component" value="Unassembled WGS sequence"/>
</dbReference>
<organism evidence="1 2">
    <name type="scientific">Shigella dysenteriae WRSd3</name>
    <dbReference type="NCBI Taxonomy" id="1401327"/>
    <lineage>
        <taxon>Bacteria</taxon>
        <taxon>Pseudomonadati</taxon>
        <taxon>Pseudomonadota</taxon>
        <taxon>Gammaproteobacteria</taxon>
        <taxon>Enterobacterales</taxon>
        <taxon>Enterobacteriaceae</taxon>
        <taxon>Shigella</taxon>
    </lineage>
</organism>
<dbReference type="EMBL" id="AXUT01000073">
    <property type="protein sequence ID" value="ESU81152.1"/>
    <property type="molecule type" value="Genomic_DNA"/>
</dbReference>
<name>A0A090NKV0_SHIDY</name>
<dbReference type="EC" id="2.7.7.49" evidence="1"/>
<dbReference type="GO" id="GO:0003964">
    <property type="term" value="F:RNA-directed DNA polymerase activity"/>
    <property type="evidence" value="ECO:0007669"/>
    <property type="project" value="UniProtKB-KW"/>
</dbReference>
<proteinExistence type="predicted"/>
<dbReference type="PATRIC" id="fig|1401327.3.peg.873"/>
<dbReference type="AlphaFoldDB" id="A0A090NKV0"/>